<evidence type="ECO:0000313" key="9">
    <source>
        <dbReference type="Proteomes" id="UP000195814"/>
    </source>
</evidence>
<accession>A0A1Y0L7E8</accession>
<dbReference type="Pfam" id="PF00126">
    <property type="entry name" value="HTH_1"/>
    <property type="match status" value="1"/>
</dbReference>
<dbReference type="PANTHER" id="PTHR30579:SF7">
    <property type="entry name" value="HTH-TYPE TRANSCRIPTIONAL REGULATOR LRHA-RELATED"/>
    <property type="match status" value="1"/>
</dbReference>
<dbReference type="PANTHER" id="PTHR30579">
    <property type="entry name" value="TRANSCRIPTIONAL REGULATOR"/>
    <property type="match status" value="1"/>
</dbReference>
<protein>
    <submittedName>
        <fullName evidence="6">LysR family transcriptional regulator</fullName>
    </submittedName>
</protein>
<dbReference type="EMBL" id="CP015579">
    <property type="protein sequence ID" value="ARU93956.1"/>
    <property type="molecule type" value="Genomic_DNA"/>
</dbReference>
<dbReference type="InterPro" id="IPR050176">
    <property type="entry name" value="LTTR"/>
</dbReference>
<dbReference type="PROSITE" id="PS50931">
    <property type="entry name" value="HTH_LYSR"/>
    <property type="match status" value="1"/>
</dbReference>
<reference evidence="8 9" key="1">
    <citation type="submission" date="2016-05" db="EMBL/GenBank/DDBJ databases">
        <title>Complete genome sequence of two 2,5-diketo-D-glunonic acid producing strain Tatumella citrea.</title>
        <authorList>
            <person name="Duan C."/>
            <person name="Yang J."/>
            <person name="Yang S."/>
        </authorList>
    </citation>
    <scope>NUCLEOTIDE SEQUENCE [LARGE SCALE GENOMIC DNA]</scope>
    <source>
        <strain evidence="7 8">ATCC 39140</strain>
        <strain evidence="6 9">DSM 13699</strain>
    </source>
</reference>
<dbReference type="OrthoDB" id="6555293at2"/>
<evidence type="ECO:0000256" key="4">
    <source>
        <dbReference type="ARBA" id="ARBA00023163"/>
    </source>
</evidence>
<evidence type="ECO:0000313" key="7">
    <source>
        <dbReference type="EMBL" id="ARU97994.1"/>
    </source>
</evidence>
<dbReference type="EMBL" id="CP015581">
    <property type="protein sequence ID" value="ARU97994.1"/>
    <property type="molecule type" value="Genomic_DNA"/>
</dbReference>
<dbReference type="GO" id="GO:0003700">
    <property type="term" value="F:DNA-binding transcription factor activity"/>
    <property type="evidence" value="ECO:0007669"/>
    <property type="project" value="InterPro"/>
</dbReference>
<dbReference type="PRINTS" id="PR00039">
    <property type="entry name" value="HTHLYSR"/>
</dbReference>
<comment type="similarity">
    <text evidence="1">Belongs to the LysR transcriptional regulatory family.</text>
</comment>
<dbReference type="Pfam" id="PF03466">
    <property type="entry name" value="LysR_substrate"/>
    <property type="match status" value="1"/>
</dbReference>
<keyword evidence="3" id="KW-0238">DNA-binding</keyword>
<organism evidence="6 9">
    <name type="scientific">Tatumella citrea</name>
    <name type="common">Pantoea citrea</name>
    <dbReference type="NCBI Taxonomy" id="53336"/>
    <lineage>
        <taxon>Bacteria</taxon>
        <taxon>Pseudomonadati</taxon>
        <taxon>Pseudomonadota</taxon>
        <taxon>Gammaproteobacteria</taxon>
        <taxon>Enterobacterales</taxon>
        <taxon>Erwiniaceae</taxon>
        <taxon>Tatumella</taxon>
    </lineage>
</organism>
<dbReference type="Proteomes" id="UP000195814">
    <property type="component" value="Chromosome"/>
</dbReference>
<name>A0A1Y0L7E8_TATCI</name>
<sequence>MRRNLDITLLRTFVCVADHSGMTAAANALHLTQSAVSQQVARLEELSGELFIRNSRRLRLSANGERLLAKARQMVALNDALWSEMSAGQVAGQVRLGVPYDLTGEWLTTLLRQFADDYPGVDIRLVCLSSPELRSAIDSATLDIALIEEPTGQVAVECLKIDSLVWVGARGGNACMKNPLPVSMVADTCAFRPVVLTALENSGLTWRTLSENGSIDATRATVRADLAVTVWLRTTVPADLVILSETETLPALPAFAINLYRSAKQPAAAAEALTTKIRQHFSTS</sequence>
<dbReference type="SUPFAM" id="SSF53850">
    <property type="entry name" value="Periplasmic binding protein-like II"/>
    <property type="match status" value="1"/>
</dbReference>
<evidence type="ECO:0000313" key="8">
    <source>
        <dbReference type="Proteomes" id="UP000195729"/>
    </source>
</evidence>
<dbReference type="Proteomes" id="UP000195729">
    <property type="component" value="Chromosome"/>
</dbReference>
<dbReference type="InterPro" id="IPR000847">
    <property type="entry name" value="LysR_HTH_N"/>
</dbReference>
<evidence type="ECO:0000256" key="1">
    <source>
        <dbReference type="ARBA" id="ARBA00009437"/>
    </source>
</evidence>
<dbReference type="RefSeq" id="WP_087488318.1">
    <property type="nucleotide sequence ID" value="NZ_CP015579.1"/>
</dbReference>
<proteinExistence type="inferred from homology"/>
<gene>
    <name evidence="6" type="ORF">A7K98_09305</name>
    <name evidence="7" type="ORF">A7K99_09305</name>
</gene>
<dbReference type="Gene3D" id="1.10.10.10">
    <property type="entry name" value="Winged helix-like DNA-binding domain superfamily/Winged helix DNA-binding domain"/>
    <property type="match status" value="1"/>
</dbReference>
<dbReference type="InterPro" id="IPR005119">
    <property type="entry name" value="LysR_subst-bd"/>
</dbReference>
<keyword evidence="8" id="KW-1185">Reference proteome</keyword>
<keyword evidence="4" id="KW-0804">Transcription</keyword>
<dbReference type="Gene3D" id="3.40.190.10">
    <property type="entry name" value="Periplasmic binding protein-like II"/>
    <property type="match status" value="2"/>
</dbReference>
<dbReference type="SUPFAM" id="SSF46785">
    <property type="entry name" value="Winged helix' DNA-binding domain"/>
    <property type="match status" value="1"/>
</dbReference>
<dbReference type="FunFam" id="1.10.10.10:FF:000001">
    <property type="entry name" value="LysR family transcriptional regulator"/>
    <property type="match status" value="1"/>
</dbReference>
<evidence type="ECO:0000256" key="2">
    <source>
        <dbReference type="ARBA" id="ARBA00023015"/>
    </source>
</evidence>
<dbReference type="AlphaFoldDB" id="A0A1Y0L7E8"/>
<evidence type="ECO:0000256" key="3">
    <source>
        <dbReference type="ARBA" id="ARBA00023125"/>
    </source>
</evidence>
<dbReference type="InterPro" id="IPR036390">
    <property type="entry name" value="WH_DNA-bd_sf"/>
</dbReference>
<dbReference type="KEGG" id="tci:A7K98_09305"/>
<dbReference type="GO" id="GO:0003677">
    <property type="term" value="F:DNA binding"/>
    <property type="evidence" value="ECO:0007669"/>
    <property type="project" value="UniProtKB-KW"/>
</dbReference>
<keyword evidence="2" id="KW-0805">Transcription regulation</keyword>
<dbReference type="InterPro" id="IPR036388">
    <property type="entry name" value="WH-like_DNA-bd_sf"/>
</dbReference>
<evidence type="ECO:0000313" key="6">
    <source>
        <dbReference type="EMBL" id="ARU93956.1"/>
    </source>
</evidence>
<feature type="domain" description="HTH lysR-type" evidence="5">
    <location>
        <begin position="5"/>
        <end position="61"/>
    </location>
</feature>
<evidence type="ECO:0000259" key="5">
    <source>
        <dbReference type="PROSITE" id="PS50931"/>
    </source>
</evidence>